<comment type="caution">
    <text evidence="17">The sequence shown here is derived from an EMBL/GenBank/DDBJ whole genome shotgun (WGS) entry which is preliminary data.</text>
</comment>
<protein>
    <recommendedName>
        <fullName evidence="5 12">Aminopeptidase N</fullName>
        <ecNumber evidence="4 12">3.4.11.2</ecNumber>
    </recommendedName>
</protein>
<dbReference type="InterPro" id="IPR027268">
    <property type="entry name" value="Peptidase_M4/M1_CTD_sf"/>
</dbReference>
<gene>
    <name evidence="17" type="primary">pepN</name>
    <name evidence="17" type="ORF">IHQ68_02720</name>
</gene>
<evidence type="ECO:0000256" key="1">
    <source>
        <dbReference type="ARBA" id="ARBA00000098"/>
    </source>
</evidence>
<dbReference type="SUPFAM" id="SSF63737">
    <property type="entry name" value="Leukotriene A4 hydrolase N-terminal domain"/>
    <property type="match status" value="1"/>
</dbReference>
<keyword evidence="9 17" id="KW-0378">Hydrolase</keyword>
<evidence type="ECO:0000256" key="9">
    <source>
        <dbReference type="ARBA" id="ARBA00022801"/>
    </source>
</evidence>
<dbReference type="GO" id="GO:0004177">
    <property type="term" value="F:aminopeptidase activity"/>
    <property type="evidence" value="ECO:0007669"/>
    <property type="project" value="UniProtKB-KW"/>
</dbReference>
<keyword evidence="8" id="KW-0479">Metal-binding</keyword>
<accession>A0ABU1DBQ2</accession>
<dbReference type="NCBIfam" id="TIGR02414">
    <property type="entry name" value="pepN_proteo"/>
    <property type="match status" value="1"/>
</dbReference>
<dbReference type="Gene3D" id="1.10.390.10">
    <property type="entry name" value="Neutral Protease Domain 2"/>
    <property type="match status" value="1"/>
</dbReference>
<feature type="domain" description="Aminopeptidase N-like N-terminal" evidence="16">
    <location>
        <begin position="26"/>
        <end position="192"/>
    </location>
</feature>
<feature type="domain" description="Peptidase M1 membrane alanine aminopeptidase" evidence="13">
    <location>
        <begin position="232"/>
        <end position="444"/>
    </location>
</feature>
<dbReference type="PANTHER" id="PTHR46322">
    <property type="entry name" value="PUROMYCIN-SENSITIVE AMINOPEPTIDASE"/>
    <property type="match status" value="1"/>
</dbReference>
<keyword evidence="10" id="KW-0862">Zinc</keyword>
<dbReference type="InterPro" id="IPR001930">
    <property type="entry name" value="Peptidase_M1"/>
</dbReference>
<evidence type="ECO:0000256" key="10">
    <source>
        <dbReference type="ARBA" id="ARBA00022833"/>
    </source>
</evidence>
<evidence type="ECO:0000259" key="13">
    <source>
        <dbReference type="Pfam" id="PF01433"/>
    </source>
</evidence>
<dbReference type="Gene3D" id="1.25.50.10">
    <property type="entry name" value="Peptidase M1, alanyl aminopeptidase, C-terminal domain"/>
    <property type="match status" value="1"/>
</dbReference>
<sequence>MRAEDPRPVRLSEYRPSDFLIDEVHLDFRLDPNATQVTARLRMRPNPAGDAGAALKLDGDELKLVSVAIDGAKLDAEALDVSPESLVIANPPRGAFELEIVTEIDPEANTRLMGLYRSNRSYCTQCEAEGFRRITYFLDRPDVLAVYTTRIEGPADECPLLLSNGEMIENGPAGEGRHYAVWRDPWPKPSYLFALVAGDLGVVEDRFVTMSGRDVALKVFVEHGQEHRALHAMESIKASMKWDEEAFGREYDLGVFMVVAVSHFNMGAMENKGLNVFNDKYVLASPETATDGDYANIEAIIAHEYFHNWTGDRITCRDWFQLCLKEGLTVFRDQEFTSDRRSRPVKRIQDVRNLRALQFAEDAGPLAHPVRPQIYHEINNFYTPTVYEKGAEVIRMLKTWIGEDAFRAGMDLYFDRHDGQACTIEQFVACFAETSGRDLTQWMRWYDQAGTPEVTVRTAYDADAKTFAVETQQITRPTPGQPEKRPVVIPMTLGLVGPDGADMPLIVGGAPAEPVFTLAEETTRIVFENVAERPVPSLFRNFSAPVKLDSDVSDEDLLFLAGHDSDPFNRWQAVQTVALRHLVAAAAAVREGRETPVDPRLAEAVGRAFDPEERDCAFAAQVASLPSEGDIAREIAQDVDPDAIHRARDDLKRALRARLADALSAAYARLAYDGPYSPDAASAGHRSLRIAALDLLAAGGDAEGLALAMTLYKSAENMTDRVMSMQVLSLHAGAEREEALADFAGRYGHDPLLMDKWFLIQASAPLPDAVDRVEGLMASPAFDMRNPNRVRSLIGAFGSGNPTQFNRPDGRGYALVAGVAAELNSTNPQVAARLLGAFRTWRALEPNRRGRAETALRGLAGMPNLSPDVRDIVRRALSPD</sequence>
<evidence type="ECO:0000259" key="14">
    <source>
        <dbReference type="Pfam" id="PF11940"/>
    </source>
</evidence>
<dbReference type="CDD" id="cd09600">
    <property type="entry name" value="M1_APN"/>
    <property type="match status" value="1"/>
</dbReference>
<dbReference type="InterPro" id="IPR014782">
    <property type="entry name" value="Peptidase_M1_dom"/>
</dbReference>
<dbReference type="RefSeq" id="WP_309388625.1">
    <property type="nucleotide sequence ID" value="NZ_JADBEO010000004.1"/>
</dbReference>
<evidence type="ECO:0000313" key="17">
    <source>
        <dbReference type="EMBL" id="MDR4305536.1"/>
    </source>
</evidence>
<dbReference type="Gene3D" id="2.60.40.1730">
    <property type="entry name" value="tricorn interacting facor f3 domain"/>
    <property type="match status" value="1"/>
</dbReference>
<dbReference type="Pfam" id="PF01433">
    <property type="entry name" value="Peptidase_M1"/>
    <property type="match status" value="1"/>
</dbReference>
<dbReference type="EC" id="3.4.11.2" evidence="4 12"/>
<evidence type="ECO:0000256" key="4">
    <source>
        <dbReference type="ARBA" id="ARBA00012564"/>
    </source>
</evidence>
<feature type="domain" description="Peptidase M1 alanyl aminopeptidase C-terminal" evidence="15">
    <location>
        <begin position="554"/>
        <end position="877"/>
    </location>
</feature>
<evidence type="ECO:0000256" key="8">
    <source>
        <dbReference type="ARBA" id="ARBA00022723"/>
    </source>
</evidence>
<evidence type="ECO:0000256" key="12">
    <source>
        <dbReference type="NCBIfam" id="TIGR02414"/>
    </source>
</evidence>
<dbReference type="InterPro" id="IPR024601">
    <property type="entry name" value="Peptidase_M1_pepN_C"/>
</dbReference>
<evidence type="ECO:0000256" key="11">
    <source>
        <dbReference type="ARBA" id="ARBA00023049"/>
    </source>
</evidence>
<dbReference type="InterPro" id="IPR037144">
    <property type="entry name" value="Peptidase_M1_pepN_C_sf"/>
</dbReference>
<dbReference type="InterPro" id="IPR042097">
    <property type="entry name" value="Aminopeptidase_N-like_N_sf"/>
</dbReference>
<evidence type="ECO:0000259" key="15">
    <source>
        <dbReference type="Pfam" id="PF17432"/>
    </source>
</evidence>
<dbReference type="EMBL" id="JADBEO010000004">
    <property type="protein sequence ID" value="MDR4305536.1"/>
    <property type="molecule type" value="Genomic_DNA"/>
</dbReference>
<dbReference type="PRINTS" id="PR00756">
    <property type="entry name" value="ALADIPTASE"/>
</dbReference>
<dbReference type="Gene3D" id="3.30.2010.30">
    <property type="match status" value="1"/>
</dbReference>
<dbReference type="InterPro" id="IPR045357">
    <property type="entry name" value="Aminopeptidase_N-like_N"/>
</dbReference>
<evidence type="ECO:0000256" key="3">
    <source>
        <dbReference type="ARBA" id="ARBA00010136"/>
    </source>
</evidence>
<comment type="catalytic activity">
    <reaction evidence="1">
        <text>Release of an N-terminal amino acid, Xaa-|-Yaa- from a peptide, amide or arylamide. Xaa is preferably Ala, but may be most amino acids including Pro (slow action). When a terminal hydrophobic residue is followed by a prolyl residue, the two may be released as an intact Xaa-Pro dipeptide.</text>
        <dbReference type="EC" id="3.4.11.2"/>
    </reaction>
</comment>
<comment type="similarity">
    <text evidence="3">Belongs to the peptidase M1 family.</text>
</comment>
<feature type="domain" description="Peptidase M1 alanyl aminopeptidase Ig-like fold" evidence="14">
    <location>
        <begin position="450"/>
        <end position="550"/>
    </location>
</feature>
<dbReference type="InterPro" id="IPR035414">
    <property type="entry name" value="Peptidase_M1_pepN_Ig-like"/>
</dbReference>
<evidence type="ECO:0000256" key="6">
    <source>
        <dbReference type="ARBA" id="ARBA00022438"/>
    </source>
</evidence>
<keyword evidence="11" id="KW-0482">Metalloprotease</keyword>
<comment type="cofactor">
    <cofactor evidence="2">
        <name>Zn(2+)</name>
        <dbReference type="ChEBI" id="CHEBI:29105"/>
    </cofactor>
</comment>
<dbReference type="Pfam" id="PF11940">
    <property type="entry name" value="DUF3458"/>
    <property type="match status" value="1"/>
</dbReference>
<dbReference type="PANTHER" id="PTHR46322:SF1">
    <property type="entry name" value="PUROMYCIN-SENSITIVE AMINOPEPTIDASE"/>
    <property type="match status" value="1"/>
</dbReference>
<evidence type="ECO:0000256" key="5">
    <source>
        <dbReference type="ARBA" id="ARBA00015611"/>
    </source>
</evidence>
<organism evidence="17 18">
    <name type="scientific">Chelatococcus sambhunathii</name>
    <dbReference type="NCBI Taxonomy" id="363953"/>
    <lineage>
        <taxon>Bacteria</taxon>
        <taxon>Pseudomonadati</taxon>
        <taxon>Pseudomonadota</taxon>
        <taxon>Alphaproteobacteria</taxon>
        <taxon>Hyphomicrobiales</taxon>
        <taxon>Chelatococcaceae</taxon>
        <taxon>Chelatococcus</taxon>
    </lineage>
</organism>
<dbReference type="SUPFAM" id="SSF55486">
    <property type="entry name" value="Metalloproteases ('zincins'), catalytic domain"/>
    <property type="match status" value="1"/>
</dbReference>
<dbReference type="Gene3D" id="2.60.40.1840">
    <property type="match status" value="1"/>
</dbReference>
<keyword evidence="7" id="KW-0645">Protease</keyword>
<evidence type="ECO:0000256" key="7">
    <source>
        <dbReference type="ARBA" id="ARBA00022670"/>
    </source>
</evidence>
<dbReference type="InterPro" id="IPR012779">
    <property type="entry name" value="Peptidase_M1_pepN"/>
</dbReference>
<evidence type="ECO:0000259" key="16">
    <source>
        <dbReference type="Pfam" id="PF17900"/>
    </source>
</evidence>
<dbReference type="Pfam" id="PF17900">
    <property type="entry name" value="Peptidase_M1_N"/>
    <property type="match status" value="1"/>
</dbReference>
<evidence type="ECO:0000313" key="18">
    <source>
        <dbReference type="Proteomes" id="UP001181622"/>
    </source>
</evidence>
<dbReference type="Proteomes" id="UP001181622">
    <property type="component" value="Unassembled WGS sequence"/>
</dbReference>
<reference evidence="17" key="1">
    <citation type="submission" date="2020-10" db="EMBL/GenBank/DDBJ databases">
        <authorList>
            <person name="Abbas A."/>
            <person name="Razzaq R."/>
            <person name="Waqas M."/>
            <person name="Abbas N."/>
            <person name="Nielsen T.K."/>
            <person name="Hansen L.H."/>
            <person name="Hussain S."/>
            <person name="Shahid M."/>
        </authorList>
    </citation>
    <scope>NUCLEOTIDE SEQUENCE</scope>
    <source>
        <strain evidence="17">S14</strain>
    </source>
</reference>
<proteinExistence type="inferred from homology"/>
<name>A0ABU1DBQ2_9HYPH</name>
<keyword evidence="18" id="KW-1185">Reference proteome</keyword>
<dbReference type="Pfam" id="PF17432">
    <property type="entry name" value="DUF3458_C"/>
    <property type="match status" value="1"/>
</dbReference>
<evidence type="ECO:0000256" key="2">
    <source>
        <dbReference type="ARBA" id="ARBA00001947"/>
    </source>
</evidence>
<dbReference type="InterPro" id="IPR038438">
    <property type="entry name" value="PepN_Ig-like_sf"/>
</dbReference>
<keyword evidence="6 17" id="KW-0031">Aminopeptidase</keyword>